<organism evidence="5 6">
    <name type="scientific">Pedobacter ginsengisoli</name>
    <dbReference type="NCBI Taxonomy" id="363852"/>
    <lineage>
        <taxon>Bacteria</taxon>
        <taxon>Pseudomonadati</taxon>
        <taxon>Bacteroidota</taxon>
        <taxon>Sphingobacteriia</taxon>
        <taxon>Sphingobacteriales</taxon>
        <taxon>Sphingobacteriaceae</taxon>
        <taxon>Pedobacter</taxon>
    </lineage>
</organism>
<keyword evidence="6" id="KW-1185">Reference proteome</keyword>
<name>A0A2D1U3L1_9SPHI</name>
<dbReference type="AlphaFoldDB" id="A0A2D1U3L1"/>
<dbReference type="Pfam" id="PF00356">
    <property type="entry name" value="LacI"/>
    <property type="match status" value="1"/>
</dbReference>
<dbReference type="SMART" id="SM00354">
    <property type="entry name" value="HTH_LACI"/>
    <property type="match status" value="1"/>
</dbReference>
<dbReference type="PANTHER" id="PTHR30146:SF109">
    <property type="entry name" value="HTH-TYPE TRANSCRIPTIONAL REGULATOR GALS"/>
    <property type="match status" value="1"/>
</dbReference>
<dbReference type="Proteomes" id="UP000223749">
    <property type="component" value="Chromosome"/>
</dbReference>
<gene>
    <name evidence="5" type="ORF">CPT03_06655</name>
</gene>
<reference evidence="5 6" key="1">
    <citation type="submission" date="2017-10" db="EMBL/GenBank/DDBJ databases">
        <title>Whole genome of Pedobacter ginsengisoli T01R-27 isolated from tomato rhizosphere.</title>
        <authorList>
            <person name="Weon H.-Y."/>
            <person name="Lee S.A."/>
            <person name="Sang M.K."/>
            <person name="Song J."/>
        </authorList>
    </citation>
    <scope>NUCLEOTIDE SEQUENCE [LARGE SCALE GENOMIC DNA]</scope>
    <source>
        <strain evidence="5 6">T01R-27</strain>
    </source>
</reference>
<dbReference type="CDD" id="cd01392">
    <property type="entry name" value="HTH_LacI"/>
    <property type="match status" value="1"/>
</dbReference>
<dbReference type="PROSITE" id="PS50932">
    <property type="entry name" value="HTH_LACI_2"/>
    <property type="match status" value="1"/>
</dbReference>
<evidence type="ECO:0000256" key="2">
    <source>
        <dbReference type="ARBA" id="ARBA00023125"/>
    </source>
</evidence>
<evidence type="ECO:0000259" key="4">
    <source>
        <dbReference type="PROSITE" id="PS50932"/>
    </source>
</evidence>
<dbReference type="GO" id="GO:0000976">
    <property type="term" value="F:transcription cis-regulatory region binding"/>
    <property type="evidence" value="ECO:0007669"/>
    <property type="project" value="TreeGrafter"/>
</dbReference>
<dbReference type="Pfam" id="PF13377">
    <property type="entry name" value="Peripla_BP_3"/>
    <property type="match status" value="1"/>
</dbReference>
<dbReference type="Gene3D" id="1.10.260.40">
    <property type="entry name" value="lambda repressor-like DNA-binding domains"/>
    <property type="match status" value="1"/>
</dbReference>
<dbReference type="GO" id="GO:0003700">
    <property type="term" value="F:DNA-binding transcription factor activity"/>
    <property type="evidence" value="ECO:0007669"/>
    <property type="project" value="TreeGrafter"/>
</dbReference>
<dbReference type="EMBL" id="CP024091">
    <property type="protein sequence ID" value="ATP56168.1"/>
    <property type="molecule type" value="Genomic_DNA"/>
</dbReference>
<keyword evidence="2" id="KW-0238">DNA-binding</keyword>
<dbReference type="InterPro" id="IPR028082">
    <property type="entry name" value="Peripla_BP_I"/>
</dbReference>
<protein>
    <submittedName>
        <fullName evidence="5">LacI family transcriptional regulator</fullName>
    </submittedName>
</protein>
<sequence length="346" mass="38770">MNKKVSIKDIAQAVGVSTALVSYVLNNKEKEARVGKEIAQVIRDTAADLGYQPNQLAKSLKTGKSHTFGLIVADISNPFFANLARNVEDEAQKFNYTVLFASADESPKKSQNLINMLTERQVDGFIIAPAENSQNQIEALLKNNIPLVLIDRYFKGLETNYVVTNNYESAYNAVSHLIKVGHKHIGMIAYKTDLVHMLERKRGYIEALKDHKLLKAKTPLIKTVDFDFTQDDVEAAIKALKVQNPKMEAVFFATNTLTLKGLKALNNMNWKVPDDIAIVCFDESEAFDFFYSPLTYIEQPLLEMGRKAVQVLIKNISDKKSTHTQLSIPSKLIVRQSCGSDKAEVR</sequence>
<keyword evidence="1" id="KW-0805">Transcription regulation</keyword>
<accession>A0A2D1U3L1</accession>
<dbReference type="SUPFAM" id="SSF53822">
    <property type="entry name" value="Periplasmic binding protein-like I"/>
    <property type="match status" value="1"/>
</dbReference>
<keyword evidence="3" id="KW-0804">Transcription</keyword>
<dbReference type="KEGG" id="pgs:CPT03_06655"/>
<dbReference type="Gene3D" id="3.40.50.2300">
    <property type="match status" value="2"/>
</dbReference>
<dbReference type="InterPro" id="IPR010982">
    <property type="entry name" value="Lambda_DNA-bd_dom_sf"/>
</dbReference>
<evidence type="ECO:0000313" key="5">
    <source>
        <dbReference type="EMBL" id="ATP56168.1"/>
    </source>
</evidence>
<proteinExistence type="predicted"/>
<dbReference type="PANTHER" id="PTHR30146">
    <property type="entry name" value="LACI-RELATED TRANSCRIPTIONAL REPRESSOR"/>
    <property type="match status" value="1"/>
</dbReference>
<dbReference type="OrthoDB" id="9803256at2"/>
<evidence type="ECO:0000256" key="3">
    <source>
        <dbReference type="ARBA" id="ARBA00023163"/>
    </source>
</evidence>
<evidence type="ECO:0000313" key="6">
    <source>
        <dbReference type="Proteomes" id="UP000223749"/>
    </source>
</evidence>
<evidence type="ECO:0000256" key="1">
    <source>
        <dbReference type="ARBA" id="ARBA00023015"/>
    </source>
</evidence>
<dbReference type="RefSeq" id="WP_099438110.1">
    <property type="nucleotide sequence ID" value="NZ_CP024091.1"/>
</dbReference>
<dbReference type="InterPro" id="IPR046335">
    <property type="entry name" value="LacI/GalR-like_sensor"/>
</dbReference>
<feature type="domain" description="HTH lacI-type" evidence="4">
    <location>
        <begin position="5"/>
        <end position="62"/>
    </location>
</feature>
<dbReference type="CDD" id="cd19977">
    <property type="entry name" value="PBP1_EndR-like"/>
    <property type="match status" value="1"/>
</dbReference>
<dbReference type="InterPro" id="IPR000843">
    <property type="entry name" value="HTH_LacI"/>
</dbReference>
<dbReference type="SUPFAM" id="SSF47413">
    <property type="entry name" value="lambda repressor-like DNA-binding domains"/>
    <property type="match status" value="1"/>
</dbReference>